<gene>
    <name evidence="2" type="ORF">P5673_015839</name>
</gene>
<organism evidence="2 3">
    <name type="scientific">Acropora cervicornis</name>
    <name type="common">Staghorn coral</name>
    <dbReference type="NCBI Taxonomy" id="6130"/>
    <lineage>
        <taxon>Eukaryota</taxon>
        <taxon>Metazoa</taxon>
        <taxon>Cnidaria</taxon>
        <taxon>Anthozoa</taxon>
        <taxon>Hexacorallia</taxon>
        <taxon>Scleractinia</taxon>
        <taxon>Astrocoeniina</taxon>
        <taxon>Acroporidae</taxon>
        <taxon>Acropora</taxon>
    </lineage>
</organism>
<comment type="caution">
    <text evidence="2">The sequence shown here is derived from an EMBL/GenBank/DDBJ whole genome shotgun (WGS) entry which is preliminary data.</text>
</comment>
<protein>
    <submittedName>
        <fullName evidence="2">Uncharacterized protein</fullName>
    </submittedName>
</protein>
<keyword evidence="1" id="KW-0732">Signal</keyword>
<feature type="signal peptide" evidence="1">
    <location>
        <begin position="1"/>
        <end position="22"/>
    </location>
</feature>
<evidence type="ECO:0000313" key="2">
    <source>
        <dbReference type="EMBL" id="KAK2561341.1"/>
    </source>
</evidence>
<reference evidence="2" key="2">
    <citation type="journal article" date="2023" name="Science">
        <title>Genomic signatures of disease resistance in endangered staghorn corals.</title>
        <authorList>
            <person name="Vollmer S.V."/>
            <person name="Selwyn J.D."/>
            <person name="Despard B.A."/>
            <person name="Roesel C.L."/>
        </authorList>
    </citation>
    <scope>NUCLEOTIDE SEQUENCE</scope>
    <source>
        <strain evidence="2">K2</strain>
    </source>
</reference>
<accession>A0AAD9QHB7</accession>
<evidence type="ECO:0000313" key="3">
    <source>
        <dbReference type="Proteomes" id="UP001249851"/>
    </source>
</evidence>
<dbReference type="Proteomes" id="UP001249851">
    <property type="component" value="Unassembled WGS sequence"/>
</dbReference>
<evidence type="ECO:0000256" key="1">
    <source>
        <dbReference type="SAM" id="SignalP"/>
    </source>
</evidence>
<dbReference type="EMBL" id="JARQWQ010000033">
    <property type="protein sequence ID" value="KAK2561341.1"/>
    <property type="molecule type" value="Genomic_DNA"/>
</dbReference>
<name>A0AAD9QHB7_ACRCE</name>
<proteinExistence type="predicted"/>
<feature type="chain" id="PRO_5042095178" evidence="1">
    <location>
        <begin position="23"/>
        <end position="355"/>
    </location>
</feature>
<dbReference type="AlphaFoldDB" id="A0AAD9QHB7"/>
<reference evidence="2" key="1">
    <citation type="journal article" date="2023" name="G3 (Bethesda)">
        <title>Whole genome assembly and annotation of the endangered Caribbean coral Acropora cervicornis.</title>
        <authorList>
            <person name="Selwyn J.D."/>
            <person name="Vollmer S.V."/>
        </authorList>
    </citation>
    <scope>NUCLEOTIDE SEQUENCE</scope>
    <source>
        <strain evidence="2">K2</strain>
    </source>
</reference>
<sequence>MAAKSLVMLGLSLQMLTWSVYTEIEPFIQPTSGLELHKVADDVIKGCWKDSGKCDLAMCFHISNHLMRITSGAFRGVPMVLYHTNKMRDMHYLQVLGITLVRFKSVEIRIPKVNSFPIVFKTIKRKFKKQSFNSLFDLYIFFARSRLSSRIRVSSLTKVSKKQGLTENEAVALYKMSSSLGNHPIKSRFPKAMRRFHLLCLGFIQAVGINPRKTGSWPITKPSFGSSRAKGKGFPASHRLQKYNSLNDTDHQRHTREKHSKGQYLGYGNHDNRLANQLNPFFCQDMRDGLIPQCFGMCGPKCWCWNWICEDCCLHKGCFQHDACCQNFITTYCLLPFLYGFDCSGGYGGYPRCLI</sequence>
<keyword evidence="3" id="KW-1185">Reference proteome</keyword>